<dbReference type="PANTHER" id="PTHR42987">
    <property type="entry name" value="PEPTIDASE S49"/>
    <property type="match status" value="1"/>
</dbReference>
<keyword evidence="5" id="KW-1133">Transmembrane helix</keyword>
<reference evidence="7" key="1">
    <citation type="journal article" date="2015" name="Proc. Natl. Acad. Sci. U.S.A.">
        <title>Networks of energetic and metabolic interactions define dynamics in microbial communities.</title>
        <authorList>
            <person name="Embree M."/>
            <person name="Liu J.K."/>
            <person name="Al-Bassam M.M."/>
            <person name="Zengler K."/>
        </authorList>
    </citation>
    <scope>NUCLEOTIDE SEQUENCE</scope>
</reference>
<dbReference type="GO" id="GO:0004176">
    <property type="term" value="F:ATP-dependent peptidase activity"/>
    <property type="evidence" value="ECO:0007669"/>
    <property type="project" value="InterPro"/>
</dbReference>
<dbReference type="NCBIfam" id="TIGR00706">
    <property type="entry name" value="SppA_dom"/>
    <property type="match status" value="1"/>
</dbReference>
<gene>
    <name evidence="7" type="ORF">ASZ90_007017</name>
</gene>
<dbReference type="PRINTS" id="PR00127">
    <property type="entry name" value="CLPPROTEASEP"/>
</dbReference>
<comment type="similarity">
    <text evidence="1">Belongs to the peptidase S49 family.</text>
</comment>
<keyword evidence="5" id="KW-0472">Membrane</keyword>
<dbReference type="InterPro" id="IPR029045">
    <property type="entry name" value="ClpP/crotonase-like_dom_sf"/>
</dbReference>
<comment type="caution">
    <text evidence="7">The sequence shown here is derived from an EMBL/GenBank/DDBJ whole genome shotgun (WGS) entry which is preliminary data.</text>
</comment>
<dbReference type="Pfam" id="PF01343">
    <property type="entry name" value="Peptidase_S49"/>
    <property type="match status" value="1"/>
</dbReference>
<dbReference type="AlphaFoldDB" id="A0A0W8FQH9"/>
<name>A0A0W8FQH9_9ZZZZ</name>
<keyword evidence="5" id="KW-0812">Transmembrane</keyword>
<keyword evidence="3" id="KW-0378">Hydrolase</keyword>
<sequence length="298" mass="32490">MRKHPVLIGMLILLILSVFSYFFFYKAGLYSGKNKSFSLKDKIGIVNVDGVITDSIPIAEQLDDFGKDDSIIAVVLRVDSPGGGVAASQEIYDAVIELKKKKKVVASMGSIAASGGLLVACSADKIVANPGTITGSISAIMQFANIEELLKKVGVKSSVVKSGQHKDIGSPLREMTPEEKVIVQELVDDIYNQFIDVIVKERKLTREKVVEIADGRVFSGRRAKELGLVDYLGDMAFAAKLASKMAGKTGEYELVYPGKKRFSVFDYFMENAASKISNSIKEKMESASGISYLYYPGR</sequence>
<accession>A0A0W8FQH9</accession>
<dbReference type="CDD" id="cd07023">
    <property type="entry name" value="S49_Sppa_N_C"/>
    <property type="match status" value="1"/>
</dbReference>
<dbReference type="GO" id="GO:0004252">
    <property type="term" value="F:serine-type endopeptidase activity"/>
    <property type="evidence" value="ECO:0007669"/>
    <property type="project" value="InterPro"/>
</dbReference>
<evidence type="ECO:0000256" key="2">
    <source>
        <dbReference type="ARBA" id="ARBA00022670"/>
    </source>
</evidence>
<dbReference type="PANTHER" id="PTHR42987:SF7">
    <property type="entry name" value="SIGNAL PEPTIDE PEPTIDASE SPPA-RELATED"/>
    <property type="match status" value="1"/>
</dbReference>
<feature type="domain" description="Peptidase S49" evidence="6">
    <location>
        <begin position="98"/>
        <end position="244"/>
    </location>
</feature>
<keyword evidence="2" id="KW-0645">Protease</keyword>
<dbReference type="Gene3D" id="3.90.226.10">
    <property type="entry name" value="2-enoyl-CoA Hydratase, Chain A, domain 1"/>
    <property type="match status" value="1"/>
</dbReference>
<dbReference type="EMBL" id="LNQE01000917">
    <property type="protein sequence ID" value="KUG23176.1"/>
    <property type="molecule type" value="Genomic_DNA"/>
</dbReference>
<evidence type="ECO:0000256" key="3">
    <source>
        <dbReference type="ARBA" id="ARBA00022801"/>
    </source>
</evidence>
<evidence type="ECO:0000256" key="1">
    <source>
        <dbReference type="ARBA" id="ARBA00008683"/>
    </source>
</evidence>
<organism evidence="7">
    <name type="scientific">hydrocarbon metagenome</name>
    <dbReference type="NCBI Taxonomy" id="938273"/>
    <lineage>
        <taxon>unclassified sequences</taxon>
        <taxon>metagenomes</taxon>
        <taxon>ecological metagenomes</taxon>
    </lineage>
</organism>
<dbReference type="InterPro" id="IPR002142">
    <property type="entry name" value="Peptidase_S49"/>
</dbReference>
<dbReference type="InterPro" id="IPR001907">
    <property type="entry name" value="ClpP"/>
</dbReference>
<dbReference type="InterPro" id="IPR004635">
    <property type="entry name" value="Pept_S49_SppA"/>
</dbReference>
<protein>
    <submittedName>
        <fullName evidence="7">Peptidase s49, sppa</fullName>
    </submittedName>
</protein>
<evidence type="ECO:0000313" key="7">
    <source>
        <dbReference type="EMBL" id="KUG23176.1"/>
    </source>
</evidence>
<keyword evidence="4" id="KW-0720">Serine protease</keyword>
<dbReference type="Gene3D" id="6.20.330.10">
    <property type="match status" value="1"/>
</dbReference>
<feature type="transmembrane region" description="Helical" evidence="5">
    <location>
        <begin position="6"/>
        <end position="25"/>
    </location>
</feature>
<evidence type="ECO:0000256" key="5">
    <source>
        <dbReference type="SAM" id="Phobius"/>
    </source>
</evidence>
<evidence type="ECO:0000256" key="4">
    <source>
        <dbReference type="ARBA" id="ARBA00022825"/>
    </source>
</evidence>
<proteinExistence type="inferred from homology"/>
<dbReference type="SUPFAM" id="SSF52096">
    <property type="entry name" value="ClpP/crotonase"/>
    <property type="match status" value="1"/>
</dbReference>
<dbReference type="InterPro" id="IPR047272">
    <property type="entry name" value="S49_SppA_C"/>
</dbReference>
<dbReference type="GO" id="GO:0006508">
    <property type="term" value="P:proteolysis"/>
    <property type="evidence" value="ECO:0007669"/>
    <property type="project" value="UniProtKB-KW"/>
</dbReference>
<evidence type="ECO:0000259" key="6">
    <source>
        <dbReference type="Pfam" id="PF01343"/>
    </source>
</evidence>